<dbReference type="AlphaFoldDB" id="A0A8J5JPS5"/>
<comment type="caution">
    <text evidence="8">The sequence shown here is derived from an EMBL/GenBank/DDBJ whole genome shotgun (WGS) entry which is preliminary data.</text>
</comment>
<evidence type="ECO:0000259" key="7">
    <source>
        <dbReference type="Pfam" id="PF00135"/>
    </source>
</evidence>
<organism evidence="8 9">
    <name type="scientific">Homarus americanus</name>
    <name type="common">American lobster</name>
    <dbReference type="NCBI Taxonomy" id="6706"/>
    <lineage>
        <taxon>Eukaryota</taxon>
        <taxon>Metazoa</taxon>
        <taxon>Ecdysozoa</taxon>
        <taxon>Arthropoda</taxon>
        <taxon>Crustacea</taxon>
        <taxon>Multicrustacea</taxon>
        <taxon>Malacostraca</taxon>
        <taxon>Eumalacostraca</taxon>
        <taxon>Eucarida</taxon>
        <taxon>Decapoda</taxon>
        <taxon>Pleocyemata</taxon>
        <taxon>Astacidea</taxon>
        <taxon>Nephropoidea</taxon>
        <taxon>Nephropidae</taxon>
        <taxon>Homarus</taxon>
    </lineage>
</organism>
<feature type="domain" description="Carboxylesterase type B" evidence="7">
    <location>
        <begin position="11"/>
        <end position="98"/>
    </location>
</feature>
<dbReference type="EC" id="3.1.1.-" evidence="5"/>
<feature type="region of interest" description="Disordered" evidence="6">
    <location>
        <begin position="324"/>
        <end position="343"/>
    </location>
</feature>
<evidence type="ECO:0000313" key="8">
    <source>
        <dbReference type="EMBL" id="KAG7161821.1"/>
    </source>
</evidence>
<dbReference type="PANTHER" id="PTHR43903">
    <property type="entry name" value="NEUROLIGIN"/>
    <property type="match status" value="1"/>
</dbReference>
<evidence type="ECO:0000256" key="4">
    <source>
        <dbReference type="ARBA" id="ARBA00023180"/>
    </source>
</evidence>
<dbReference type="PROSITE" id="PS00122">
    <property type="entry name" value="CARBOXYLESTERASE_B_1"/>
    <property type="match status" value="1"/>
</dbReference>
<reference evidence="8" key="1">
    <citation type="journal article" date="2021" name="Sci. Adv.">
        <title>The American lobster genome reveals insights on longevity, neural, and immune adaptations.</title>
        <authorList>
            <person name="Polinski J.M."/>
            <person name="Zimin A.V."/>
            <person name="Clark K.F."/>
            <person name="Kohn A.B."/>
            <person name="Sadowski N."/>
            <person name="Timp W."/>
            <person name="Ptitsyn A."/>
            <person name="Khanna P."/>
            <person name="Romanova D.Y."/>
            <person name="Williams P."/>
            <person name="Greenwood S.J."/>
            <person name="Moroz L.L."/>
            <person name="Walt D.R."/>
            <person name="Bodnar A.G."/>
        </authorList>
    </citation>
    <scope>NUCLEOTIDE SEQUENCE</scope>
    <source>
        <strain evidence="8">GMGI-L3</strain>
    </source>
</reference>
<dbReference type="Gene3D" id="3.40.50.1820">
    <property type="entry name" value="alpha/beta hydrolase"/>
    <property type="match status" value="2"/>
</dbReference>
<dbReference type="EMBL" id="JAHLQT010028808">
    <property type="protein sequence ID" value="KAG7161821.1"/>
    <property type="molecule type" value="Genomic_DNA"/>
</dbReference>
<keyword evidence="9" id="KW-1185">Reference proteome</keyword>
<dbReference type="InterPro" id="IPR029058">
    <property type="entry name" value="AB_hydrolase_fold"/>
</dbReference>
<keyword evidence="3 5" id="KW-0378">Hydrolase</keyword>
<dbReference type="Pfam" id="PF00135">
    <property type="entry name" value="COesterase"/>
    <property type="match status" value="2"/>
</dbReference>
<evidence type="ECO:0000313" key="9">
    <source>
        <dbReference type="Proteomes" id="UP000747542"/>
    </source>
</evidence>
<dbReference type="SUPFAM" id="SSF53474">
    <property type="entry name" value="alpha/beta-Hydrolases"/>
    <property type="match status" value="1"/>
</dbReference>
<dbReference type="GO" id="GO:0052689">
    <property type="term" value="F:carboxylic ester hydrolase activity"/>
    <property type="evidence" value="ECO:0007669"/>
    <property type="project" value="UniProtKB-KW"/>
</dbReference>
<accession>A0A8J5JPS5</accession>
<dbReference type="InterPro" id="IPR051093">
    <property type="entry name" value="Neuroligin/BSAL"/>
</dbReference>
<dbReference type="InterPro" id="IPR002018">
    <property type="entry name" value="CarbesteraseB"/>
</dbReference>
<sequence length="356" mass="39797">MMDQTRSVGYDNIHTFGGDPNKVAIFGVSAGGASVHYQVLTLTARTVFSGCHAVRGSSVSIWARGSSAHREVAQYVGRVSGINPDLYNTRAFLQCLQEIYSSTKPRCGYSTNFSVVAPISLEFGLATWTSQAQTKRIFKTKRNYSPRMMTDRHFRLPTARRRRSTLAHCTASPQQGVLLPLQPQGPVLIRGHEQGQTGFGIDCKLVVSSMTTCSTSTNLLASLFPPLERDDDIRLSDIIIKMWINFAATGNPTPDDSLGFRWGPFSEHNNQHLELKVEPTMTRYSRHQVREFWSSLPLLENVILHPEKVSRLAHHWLRATQGERQSFTATRGTPLPGHSDDLPLRKPVKVALRDEL</sequence>
<evidence type="ECO:0000256" key="5">
    <source>
        <dbReference type="RuleBase" id="RU361235"/>
    </source>
</evidence>
<dbReference type="Proteomes" id="UP000747542">
    <property type="component" value="Unassembled WGS sequence"/>
</dbReference>
<comment type="similarity">
    <text evidence="1 5">Belongs to the type-B carboxylesterase/lipase family.</text>
</comment>
<keyword evidence="4" id="KW-0325">Glycoprotein</keyword>
<dbReference type="InterPro" id="IPR019826">
    <property type="entry name" value="Carboxylesterase_B_AS"/>
</dbReference>
<evidence type="ECO:0000256" key="1">
    <source>
        <dbReference type="ARBA" id="ARBA00005964"/>
    </source>
</evidence>
<evidence type="ECO:0000256" key="3">
    <source>
        <dbReference type="ARBA" id="ARBA00022801"/>
    </source>
</evidence>
<keyword evidence="2" id="KW-0719">Serine esterase</keyword>
<evidence type="ECO:0000256" key="6">
    <source>
        <dbReference type="SAM" id="MobiDB-lite"/>
    </source>
</evidence>
<proteinExistence type="inferred from homology"/>
<name>A0A8J5JPS5_HOMAM</name>
<protein>
    <recommendedName>
        <fullName evidence="5">Carboxylic ester hydrolase</fullName>
        <ecNumber evidence="5">3.1.1.-</ecNumber>
    </recommendedName>
</protein>
<evidence type="ECO:0000256" key="2">
    <source>
        <dbReference type="ARBA" id="ARBA00022487"/>
    </source>
</evidence>
<feature type="domain" description="Carboxylesterase type B" evidence="7">
    <location>
        <begin position="229"/>
        <end position="293"/>
    </location>
</feature>
<gene>
    <name evidence="8" type="ORF">Hamer_G007477</name>
</gene>